<comment type="caution">
    <text evidence="3">The sequence shown here is derived from an EMBL/GenBank/DDBJ whole genome shotgun (WGS) entry which is preliminary data.</text>
</comment>
<reference evidence="3 4" key="1">
    <citation type="journal article" date="2014" name="Mol. Plant">
        <title>Chromosome Scale Genome Assembly and Transcriptome Profiling of Nannochloropsis gaditana in Nitrogen Depletion.</title>
        <authorList>
            <person name="Corteggiani Carpinelli E."/>
            <person name="Telatin A."/>
            <person name="Vitulo N."/>
            <person name="Forcato C."/>
            <person name="D'Angelo M."/>
            <person name="Schiavon R."/>
            <person name="Vezzi A."/>
            <person name="Giacometti G.M."/>
            <person name="Morosinotto T."/>
            <person name="Valle G."/>
        </authorList>
    </citation>
    <scope>NUCLEOTIDE SEQUENCE [LARGE SCALE GENOMIC DNA]</scope>
    <source>
        <strain evidence="3 4">B-31</strain>
    </source>
</reference>
<keyword evidence="1" id="KW-0732">Signal</keyword>
<gene>
    <name evidence="3" type="ORF">Naga_100928g3</name>
</gene>
<dbReference type="InterPro" id="IPR006571">
    <property type="entry name" value="TLDc_dom"/>
</dbReference>
<evidence type="ECO:0000313" key="3">
    <source>
        <dbReference type="EMBL" id="EWM29486.1"/>
    </source>
</evidence>
<evidence type="ECO:0000256" key="1">
    <source>
        <dbReference type="SAM" id="SignalP"/>
    </source>
</evidence>
<organism evidence="3 4">
    <name type="scientific">Nannochloropsis gaditana</name>
    <dbReference type="NCBI Taxonomy" id="72520"/>
    <lineage>
        <taxon>Eukaryota</taxon>
        <taxon>Sar</taxon>
        <taxon>Stramenopiles</taxon>
        <taxon>Ochrophyta</taxon>
        <taxon>Eustigmatophyceae</taxon>
        <taxon>Eustigmatales</taxon>
        <taxon>Monodopsidaceae</taxon>
        <taxon>Nannochloropsis</taxon>
    </lineage>
</organism>
<feature type="chain" id="PRO_5004904937" description="TLDc domain-containing protein" evidence="1">
    <location>
        <begin position="21"/>
        <end position="359"/>
    </location>
</feature>
<feature type="signal peptide" evidence="1">
    <location>
        <begin position="1"/>
        <end position="20"/>
    </location>
</feature>
<accession>W7U9K5</accession>
<evidence type="ECO:0000259" key="2">
    <source>
        <dbReference type="Pfam" id="PF07534"/>
    </source>
</evidence>
<feature type="domain" description="TLDc" evidence="2">
    <location>
        <begin position="118"/>
        <end position="176"/>
    </location>
</feature>
<dbReference type="EMBL" id="AZIL01000151">
    <property type="protein sequence ID" value="EWM29486.1"/>
    <property type="molecule type" value="Genomic_DNA"/>
</dbReference>
<protein>
    <recommendedName>
        <fullName evidence="2">TLDc domain-containing protein</fullName>
    </recommendedName>
</protein>
<dbReference type="Pfam" id="PF07534">
    <property type="entry name" value="TLD"/>
    <property type="match status" value="1"/>
</dbReference>
<name>W7U9K5_9STRA</name>
<keyword evidence="4" id="KW-1185">Reference proteome</keyword>
<dbReference type="OrthoDB" id="25620at2759"/>
<evidence type="ECO:0000313" key="4">
    <source>
        <dbReference type="Proteomes" id="UP000019335"/>
    </source>
</evidence>
<sequence>MWRPVPVFILLLVLPVVVYAFVSPARVPSSCTLPSSSIITATCLAPSLIHRLATSEDDPPPPPTTLVDKLFSLFFGAKEAKPLGFARISVESSPEVYPATTSIFADPLPGDSRDVAALRPLLAQTRLEKAPLNLIYDAVRDGWKKGDFHRKVDNRGATLVVARTRGGAVCGGYNPEVGREGEGGEWAGGVDGGHDAAEKDAGGRGGVHLYTHTRRQRKENGFHRTPSSPGIRMLSFLPPFLPLSLPPSFPPQGWEGVGDERQCISAFLFTWPQGKMRASRPIKCPKVGGASYAVDDNPALAIKFGYEDFSLKLTTDRKAISKLGLAYAKLPGGATSLFAPSEGKMAEIVDLKVYARKGR</sequence>
<dbReference type="Proteomes" id="UP000019335">
    <property type="component" value="Chromosome 2"/>
</dbReference>
<proteinExistence type="predicted"/>
<dbReference type="AlphaFoldDB" id="W7U9K5"/>